<dbReference type="Pfam" id="PF05175">
    <property type="entry name" value="MTS"/>
    <property type="match status" value="1"/>
</dbReference>
<dbReference type="Pfam" id="PF26049">
    <property type="entry name" value="RLMG_N"/>
    <property type="match status" value="1"/>
</dbReference>
<sequence length="374" mass="40928">MPLFVSPYAQLELIRQPEQQNEPLQAFDAADEYLLNEVHGLGLTADSRVLLLNDSFGALATSLSKHAQVTSSGDSHLGYLALQINLQRNQLAADSVRFVPASEVAQGPFDLVLIRVPKTLALLEEQLIRLHGQLAPGTRVIAGAMIKHLPRAAGDLLEKYIGPVQASLAVKKARLLTAIAEVKAAPVSPYPTRYRLDKPAITLSNHANVFCREDLDIGTRAFLPHLPKQLSTLRVADLGCGNGVLGIAYALNNPDAQLTLVDESYMAVQSARENWQTALGERPVEIRAGDGLAEQEPDSLDLVLCNPPFHQQQVVGDFLAWRMFQQARRALVTGGELWIVGNRHLGYHAKLKRLFRGVEQVAATPKFVVLKATK</sequence>
<name>A0ABZ2RIT4_ECTME</name>
<dbReference type="InterPro" id="IPR058679">
    <property type="entry name" value="RlmG_N"/>
</dbReference>
<protein>
    <recommendedName>
        <fullName evidence="6">Ribosomal RNA large subunit methyltransferase G</fullName>
        <ecNumber evidence="6">2.1.1.174</ecNumber>
    </recommendedName>
    <alternativeName>
        <fullName evidence="6">23S rRNA m2G1835 methyltransferase</fullName>
    </alternativeName>
    <alternativeName>
        <fullName evidence="6">rRNA (guanine-N(2)-)-methyltransferase RlmG</fullName>
    </alternativeName>
</protein>
<comment type="subcellular location">
    <subcellularLocation>
        <location evidence="6">Cytoplasm</location>
    </subcellularLocation>
</comment>
<keyword evidence="5 6" id="KW-0949">S-adenosyl-L-methionine</keyword>
<proteinExistence type="inferred from homology"/>
<dbReference type="PROSITE" id="PS00092">
    <property type="entry name" value="N6_MTASE"/>
    <property type="match status" value="1"/>
</dbReference>
<evidence type="ECO:0000313" key="9">
    <source>
        <dbReference type="EMBL" id="WXL25134.1"/>
    </source>
</evidence>
<dbReference type="Proteomes" id="UP001476583">
    <property type="component" value="Chromosome"/>
</dbReference>
<evidence type="ECO:0000259" key="7">
    <source>
        <dbReference type="Pfam" id="PF05175"/>
    </source>
</evidence>
<evidence type="ECO:0000256" key="2">
    <source>
        <dbReference type="ARBA" id="ARBA00022552"/>
    </source>
</evidence>
<dbReference type="EMBL" id="CP148074">
    <property type="protein sequence ID" value="WXL25134.1"/>
    <property type="molecule type" value="Genomic_DNA"/>
</dbReference>
<keyword evidence="1 6" id="KW-0963">Cytoplasm</keyword>
<dbReference type="HAMAP" id="MF_01859">
    <property type="entry name" value="23SrRNA_methyltr_G"/>
    <property type="match status" value="1"/>
</dbReference>
<dbReference type="PANTHER" id="PTHR47816:SF5">
    <property type="entry name" value="RIBOSOMAL RNA LARGE SUBUNIT METHYLTRANSFERASE G"/>
    <property type="match status" value="1"/>
</dbReference>
<evidence type="ECO:0000256" key="1">
    <source>
        <dbReference type="ARBA" id="ARBA00022490"/>
    </source>
</evidence>
<accession>A0ABZ2RIT4</accession>
<dbReference type="GO" id="GO:0052916">
    <property type="term" value="F:23S rRNA (guanine(1835)-N(2))-methyltransferase activity"/>
    <property type="evidence" value="ECO:0007669"/>
    <property type="project" value="UniProtKB-EC"/>
</dbReference>
<dbReference type="GO" id="GO:0052914">
    <property type="term" value="F:16S rRNA (guanine(1207)-N(2))-methyltransferase activity"/>
    <property type="evidence" value="ECO:0007669"/>
    <property type="project" value="UniProtKB-EC"/>
</dbReference>
<organism evidence="9 10">
    <name type="scientific">Ectopseudomonas mendocina</name>
    <name type="common">Pseudomonas mendocina</name>
    <dbReference type="NCBI Taxonomy" id="300"/>
    <lineage>
        <taxon>Bacteria</taxon>
        <taxon>Pseudomonadati</taxon>
        <taxon>Pseudomonadota</taxon>
        <taxon>Gammaproteobacteria</taxon>
        <taxon>Pseudomonadales</taxon>
        <taxon>Pseudomonadaceae</taxon>
        <taxon>Ectopseudomonas</taxon>
    </lineage>
</organism>
<keyword evidence="4 6" id="KW-0808">Transferase</keyword>
<evidence type="ECO:0000259" key="8">
    <source>
        <dbReference type="Pfam" id="PF26049"/>
    </source>
</evidence>
<comment type="catalytic activity">
    <reaction evidence="6">
        <text>guanosine(1835) in 23S rRNA + S-adenosyl-L-methionine = N(2)-methylguanosine(1835) in 23S rRNA + S-adenosyl-L-homocysteine + H(+)</text>
        <dbReference type="Rhea" id="RHEA:42744"/>
        <dbReference type="Rhea" id="RHEA-COMP:10217"/>
        <dbReference type="Rhea" id="RHEA-COMP:10218"/>
        <dbReference type="ChEBI" id="CHEBI:15378"/>
        <dbReference type="ChEBI" id="CHEBI:57856"/>
        <dbReference type="ChEBI" id="CHEBI:59789"/>
        <dbReference type="ChEBI" id="CHEBI:74269"/>
        <dbReference type="ChEBI" id="CHEBI:74481"/>
        <dbReference type="EC" id="2.1.1.174"/>
    </reaction>
</comment>
<evidence type="ECO:0000256" key="6">
    <source>
        <dbReference type="HAMAP-Rule" id="MF_01859"/>
    </source>
</evidence>
<keyword evidence="2 6" id="KW-0698">rRNA processing</keyword>
<gene>
    <name evidence="6" type="primary">rlmG</name>
    <name evidence="9" type="ORF">WG219_17785</name>
</gene>
<reference evidence="9 10" key="1">
    <citation type="submission" date="2024-03" db="EMBL/GenBank/DDBJ databases">
        <title>Complete genome of BD2.</title>
        <authorList>
            <person name="Cao G."/>
        </authorList>
    </citation>
    <scope>NUCLEOTIDE SEQUENCE [LARGE SCALE GENOMIC DNA]</scope>
    <source>
        <strain evidence="9 10">BD2</strain>
    </source>
</reference>
<evidence type="ECO:0000313" key="10">
    <source>
        <dbReference type="Proteomes" id="UP001476583"/>
    </source>
</evidence>
<dbReference type="InterPro" id="IPR007848">
    <property type="entry name" value="Small_mtfrase_dom"/>
</dbReference>
<evidence type="ECO:0000256" key="4">
    <source>
        <dbReference type="ARBA" id="ARBA00022679"/>
    </source>
</evidence>
<dbReference type="Gene3D" id="3.40.50.150">
    <property type="entry name" value="Vaccinia Virus protein VP39"/>
    <property type="match status" value="2"/>
</dbReference>
<dbReference type="CDD" id="cd02440">
    <property type="entry name" value="AdoMet_MTases"/>
    <property type="match status" value="1"/>
</dbReference>
<keyword evidence="3 6" id="KW-0489">Methyltransferase</keyword>
<dbReference type="InterPro" id="IPR046977">
    <property type="entry name" value="RsmC/RlmG"/>
</dbReference>
<comment type="function">
    <text evidence="6">Specifically methylates the guanine in position 1835 (m2G1835) of 23S rRNA.</text>
</comment>
<feature type="domain" description="Methyltransferase small" evidence="7">
    <location>
        <begin position="201"/>
        <end position="371"/>
    </location>
</feature>
<evidence type="ECO:0000256" key="3">
    <source>
        <dbReference type="ARBA" id="ARBA00022603"/>
    </source>
</evidence>
<comment type="similarity">
    <text evidence="6">Belongs to the methyltransferase superfamily. RlmG family.</text>
</comment>
<dbReference type="SUPFAM" id="SSF53335">
    <property type="entry name" value="S-adenosyl-L-methionine-dependent methyltransferases"/>
    <property type="match status" value="1"/>
</dbReference>
<dbReference type="InterPro" id="IPR029063">
    <property type="entry name" value="SAM-dependent_MTases_sf"/>
</dbReference>
<dbReference type="InterPro" id="IPR002052">
    <property type="entry name" value="DNA_methylase_N6_adenine_CS"/>
</dbReference>
<dbReference type="PIRSF" id="PIRSF037565">
    <property type="entry name" value="RRNA_m2G_Mtase_RsmD_prd"/>
    <property type="match status" value="1"/>
</dbReference>
<dbReference type="EC" id="2.1.1.174" evidence="6"/>
<dbReference type="InterPro" id="IPR017237">
    <property type="entry name" value="RLMG"/>
</dbReference>
<dbReference type="PANTHER" id="PTHR47816">
    <property type="entry name" value="RIBOSOMAL RNA SMALL SUBUNIT METHYLTRANSFERASE C"/>
    <property type="match status" value="1"/>
</dbReference>
<keyword evidence="10" id="KW-1185">Reference proteome</keyword>
<feature type="domain" description="RlmG N-terminal" evidence="8">
    <location>
        <begin position="3"/>
        <end position="178"/>
    </location>
</feature>
<evidence type="ECO:0000256" key="5">
    <source>
        <dbReference type="ARBA" id="ARBA00022691"/>
    </source>
</evidence>